<dbReference type="SUPFAM" id="SSF57850">
    <property type="entry name" value="RING/U-box"/>
    <property type="match status" value="1"/>
</dbReference>
<dbReference type="PROSITE" id="PS50089">
    <property type="entry name" value="ZF_RING_2"/>
    <property type="match status" value="1"/>
</dbReference>
<evidence type="ECO:0000259" key="5">
    <source>
        <dbReference type="PROSITE" id="PS50089"/>
    </source>
</evidence>
<evidence type="ECO:0000256" key="3">
    <source>
        <dbReference type="ARBA" id="ARBA00022833"/>
    </source>
</evidence>
<dbReference type="EMBL" id="CACVBM020001072">
    <property type="protein sequence ID" value="CAA7028691.1"/>
    <property type="molecule type" value="Genomic_DNA"/>
</dbReference>
<accession>A0A6D2IK44</accession>
<evidence type="ECO:0000256" key="4">
    <source>
        <dbReference type="PROSITE-ProRule" id="PRU00175"/>
    </source>
</evidence>
<dbReference type="InterPro" id="IPR051834">
    <property type="entry name" value="RING_finger_E3_ligase"/>
</dbReference>
<name>A0A6D2IK44_9BRAS</name>
<keyword evidence="7" id="KW-1185">Reference proteome</keyword>
<dbReference type="Gene3D" id="3.30.40.10">
    <property type="entry name" value="Zinc/RING finger domain, C3HC4 (zinc finger)"/>
    <property type="match status" value="1"/>
</dbReference>
<protein>
    <recommendedName>
        <fullName evidence="5">RING-type domain-containing protein</fullName>
    </recommendedName>
</protein>
<comment type="caution">
    <text evidence="6">The sequence shown here is derived from an EMBL/GenBank/DDBJ whole genome shotgun (WGS) entry which is preliminary data.</text>
</comment>
<dbReference type="InterPro" id="IPR013083">
    <property type="entry name" value="Znf_RING/FYVE/PHD"/>
</dbReference>
<keyword evidence="2 4" id="KW-0863">Zinc-finger</keyword>
<proteinExistence type="predicted"/>
<sequence length="205" mass="23689">MMERGVKKKCLLLRWEQLNCLANEERLNDDHVDRARSLLTRHVCNVIFYSVNYSPDCALSMYMTFKTTPPITIEERRRRVAQASRRALEEEDLIAEEIDAILDEIFSHDEITTDVQFRPASKVVVESLPRKVYKKTTSTSSSDMCTICLSEFNTGESVLTLPCGHEFDDSCILEWFSANHVCPLCRYKLPREKQVKRALEFDSGI</sequence>
<evidence type="ECO:0000256" key="1">
    <source>
        <dbReference type="ARBA" id="ARBA00022723"/>
    </source>
</evidence>
<evidence type="ECO:0000256" key="2">
    <source>
        <dbReference type="ARBA" id="ARBA00022771"/>
    </source>
</evidence>
<organism evidence="6 7">
    <name type="scientific">Microthlaspi erraticum</name>
    <dbReference type="NCBI Taxonomy" id="1685480"/>
    <lineage>
        <taxon>Eukaryota</taxon>
        <taxon>Viridiplantae</taxon>
        <taxon>Streptophyta</taxon>
        <taxon>Embryophyta</taxon>
        <taxon>Tracheophyta</taxon>
        <taxon>Spermatophyta</taxon>
        <taxon>Magnoliopsida</taxon>
        <taxon>eudicotyledons</taxon>
        <taxon>Gunneridae</taxon>
        <taxon>Pentapetalae</taxon>
        <taxon>rosids</taxon>
        <taxon>malvids</taxon>
        <taxon>Brassicales</taxon>
        <taxon>Brassicaceae</taxon>
        <taxon>Coluteocarpeae</taxon>
        <taxon>Microthlaspi</taxon>
    </lineage>
</organism>
<dbReference type="InterPro" id="IPR001841">
    <property type="entry name" value="Znf_RING"/>
</dbReference>
<keyword evidence="1" id="KW-0479">Metal-binding</keyword>
<dbReference type="PANTHER" id="PTHR45931">
    <property type="entry name" value="SI:CH211-59O9.10"/>
    <property type="match status" value="1"/>
</dbReference>
<keyword evidence="3" id="KW-0862">Zinc</keyword>
<feature type="domain" description="RING-type" evidence="5">
    <location>
        <begin position="145"/>
        <end position="186"/>
    </location>
</feature>
<dbReference type="Pfam" id="PF13639">
    <property type="entry name" value="zf-RING_2"/>
    <property type="match status" value="1"/>
</dbReference>
<reference evidence="6" key="1">
    <citation type="submission" date="2020-01" db="EMBL/GenBank/DDBJ databases">
        <authorList>
            <person name="Mishra B."/>
        </authorList>
    </citation>
    <scope>NUCLEOTIDE SEQUENCE [LARGE SCALE GENOMIC DNA]</scope>
</reference>
<dbReference type="AlphaFoldDB" id="A0A6D2IK44"/>
<dbReference type="CDD" id="cd16454">
    <property type="entry name" value="RING-H2_PA-TM-RING"/>
    <property type="match status" value="1"/>
</dbReference>
<dbReference type="GO" id="GO:0006511">
    <property type="term" value="P:ubiquitin-dependent protein catabolic process"/>
    <property type="evidence" value="ECO:0007669"/>
    <property type="project" value="TreeGrafter"/>
</dbReference>
<dbReference type="GO" id="GO:0005634">
    <property type="term" value="C:nucleus"/>
    <property type="evidence" value="ECO:0007669"/>
    <property type="project" value="TreeGrafter"/>
</dbReference>
<dbReference type="SMART" id="SM00184">
    <property type="entry name" value="RING"/>
    <property type="match status" value="1"/>
</dbReference>
<dbReference type="PANTHER" id="PTHR45931:SF13">
    <property type="entry name" value="GENOME ASSEMBLY, CHROMOSOME: A05"/>
    <property type="match status" value="1"/>
</dbReference>
<evidence type="ECO:0000313" key="7">
    <source>
        <dbReference type="Proteomes" id="UP000467841"/>
    </source>
</evidence>
<dbReference type="GO" id="GO:0061630">
    <property type="term" value="F:ubiquitin protein ligase activity"/>
    <property type="evidence" value="ECO:0007669"/>
    <property type="project" value="TreeGrafter"/>
</dbReference>
<evidence type="ECO:0000313" key="6">
    <source>
        <dbReference type="EMBL" id="CAA7028691.1"/>
    </source>
</evidence>
<gene>
    <name evidence="6" type="ORF">MERR_LOCUS15926</name>
</gene>
<dbReference type="GO" id="GO:0008270">
    <property type="term" value="F:zinc ion binding"/>
    <property type="evidence" value="ECO:0007669"/>
    <property type="project" value="UniProtKB-KW"/>
</dbReference>
<dbReference type="OrthoDB" id="982251at2759"/>
<dbReference type="Proteomes" id="UP000467841">
    <property type="component" value="Unassembled WGS sequence"/>
</dbReference>